<evidence type="ECO:0000313" key="2">
    <source>
        <dbReference type="Proteomes" id="UP000800096"/>
    </source>
</evidence>
<proteinExistence type="predicted"/>
<reference evidence="1" key="1">
    <citation type="journal article" date="2020" name="Stud. Mycol.">
        <title>101 Dothideomycetes genomes: a test case for predicting lifestyles and emergence of pathogens.</title>
        <authorList>
            <person name="Haridas S."/>
            <person name="Albert R."/>
            <person name="Binder M."/>
            <person name="Bloem J."/>
            <person name="Labutti K."/>
            <person name="Salamov A."/>
            <person name="Andreopoulos B."/>
            <person name="Baker S."/>
            <person name="Barry K."/>
            <person name="Bills G."/>
            <person name="Bluhm B."/>
            <person name="Cannon C."/>
            <person name="Castanera R."/>
            <person name="Culley D."/>
            <person name="Daum C."/>
            <person name="Ezra D."/>
            <person name="Gonzalez J."/>
            <person name="Henrissat B."/>
            <person name="Kuo A."/>
            <person name="Liang C."/>
            <person name="Lipzen A."/>
            <person name="Lutzoni F."/>
            <person name="Magnuson J."/>
            <person name="Mondo S."/>
            <person name="Nolan M."/>
            <person name="Ohm R."/>
            <person name="Pangilinan J."/>
            <person name="Park H.-J."/>
            <person name="Ramirez L."/>
            <person name="Alfaro M."/>
            <person name="Sun H."/>
            <person name="Tritt A."/>
            <person name="Yoshinaga Y."/>
            <person name="Zwiers L.-H."/>
            <person name="Turgeon B."/>
            <person name="Goodwin S."/>
            <person name="Spatafora J."/>
            <person name="Crous P."/>
            <person name="Grigoriev I."/>
        </authorList>
    </citation>
    <scope>NUCLEOTIDE SEQUENCE</scope>
    <source>
        <strain evidence="1">HMLAC05119</strain>
    </source>
</reference>
<gene>
    <name evidence="1" type="ORF">BDU57DRAFT_436450</name>
</gene>
<dbReference type="AlphaFoldDB" id="A0A6A5R3C6"/>
<sequence>MQIPTALVKDTQEHTIQTLANCFNNDVFQRYLCCDFLQIPDSEFGLSVNRQAFGEFVPTLVSDGAVCVTEPGSGVASVWKLEDFTGQPPAVEEHYPRVLAQVENLVFQVKQRAIAPPRKMLHLILIANDRESVPSGGKKSSIKTVVMPMLAMAKENGWLAVLEASSPKSRDVYKYLGFEVMEEVHVGVGEVDREGRRKEGGEGVTMWAMVFGL</sequence>
<evidence type="ECO:0000313" key="1">
    <source>
        <dbReference type="EMBL" id="KAF1921296.1"/>
    </source>
</evidence>
<accession>A0A6A5R3C6</accession>
<dbReference type="OrthoDB" id="544277at2759"/>
<organism evidence="1 2">
    <name type="scientific">Ampelomyces quisqualis</name>
    <name type="common">Powdery mildew agent</name>
    <dbReference type="NCBI Taxonomy" id="50730"/>
    <lineage>
        <taxon>Eukaryota</taxon>
        <taxon>Fungi</taxon>
        <taxon>Dikarya</taxon>
        <taxon>Ascomycota</taxon>
        <taxon>Pezizomycotina</taxon>
        <taxon>Dothideomycetes</taxon>
        <taxon>Pleosporomycetidae</taxon>
        <taxon>Pleosporales</taxon>
        <taxon>Pleosporineae</taxon>
        <taxon>Phaeosphaeriaceae</taxon>
        <taxon>Ampelomyces</taxon>
    </lineage>
</organism>
<dbReference type="EMBL" id="ML979132">
    <property type="protein sequence ID" value="KAF1921296.1"/>
    <property type="molecule type" value="Genomic_DNA"/>
</dbReference>
<dbReference type="Proteomes" id="UP000800096">
    <property type="component" value="Unassembled WGS sequence"/>
</dbReference>
<protein>
    <recommendedName>
        <fullName evidence="3">N-acetyltransferase domain-containing protein</fullName>
    </recommendedName>
</protein>
<name>A0A6A5R3C6_AMPQU</name>
<dbReference type="Gene3D" id="3.40.630.30">
    <property type="match status" value="1"/>
</dbReference>
<keyword evidence="2" id="KW-1185">Reference proteome</keyword>
<evidence type="ECO:0008006" key="3">
    <source>
        <dbReference type="Google" id="ProtNLM"/>
    </source>
</evidence>